<comment type="caution">
    <text evidence="2">The sequence shown here is derived from an EMBL/GenBank/DDBJ whole genome shotgun (WGS) entry which is preliminary data.</text>
</comment>
<evidence type="ECO:0000313" key="2">
    <source>
        <dbReference type="EMBL" id="KAG5631293.1"/>
    </source>
</evidence>
<dbReference type="AlphaFoldDB" id="A0A9J6B3G6"/>
<evidence type="ECO:0000313" key="3">
    <source>
        <dbReference type="Proteomes" id="UP000824120"/>
    </source>
</evidence>
<gene>
    <name evidence="2" type="ORF">H5410_003010</name>
</gene>
<name>A0A9J6B3G6_SOLCO</name>
<dbReference type="EMBL" id="JACXVP010000001">
    <property type="protein sequence ID" value="KAG5631293.1"/>
    <property type="molecule type" value="Genomic_DNA"/>
</dbReference>
<accession>A0A9J6B3G6</accession>
<reference evidence="2 3" key="1">
    <citation type="submission" date="2020-09" db="EMBL/GenBank/DDBJ databases">
        <title>De no assembly of potato wild relative species, Solanum commersonii.</title>
        <authorList>
            <person name="Cho K."/>
        </authorList>
    </citation>
    <scope>NUCLEOTIDE SEQUENCE [LARGE SCALE GENOMIC DNA]</scope>
    <source>
        <strain evidence="2">LZ3.2</strain>
        <tissue evidence="2">Leaf</tissue>
    </source>
</reference>
<dbReference type="OrthoDB" id="1227106at2759"/>
<dbReference type="InterPro" id="IPR052343">
    <property type="entry name" value="Retrotransposon-Effector_Assoc"/>
</dbReference>
<proteinExistence type="predicted"/>
<dbReference type="PROSITE" id="PS50878">
    <property type="entry name" value="RT_POL"/>
    <property type="match status" value="1"/>
</dbReference>
<feature type="domain" description="Reverse transcriptase" evidence="1">
    <location>
        <begin position="1"/>
        <end position="137"/>
    </location>
</feature>
<protein>
    <recommendedName>
        <fullName evidence="1">Reverse transcriptase domain-containing protein</fullName>
    </recommendedName>
</protein>
<organism evidence="2 3">
    <name type="scientific">Solanum commersonii</name>
    <name type="common">Commerson's wild potato</name>
    <name type="synonym">Commerson's nightshade</name>
    <dbReference type="NCBI Taxonomy" id="4109"/>
    <lineage>
        <taxon>Eukaryota</taxon>
        <taxon>Viridiplantae</taxon>
        <taxon>Streptophyta</taxon>
        <taxon>Embryophyta</taxon>
        <taxon>Tracheophyta</taxon>
        <taxon>Spermatophyta</taxon>
        <taxon>Magnoliopsida</taxon>
        <taxon>eudicotyledons</taxon>
        <taxon>Gunneridae</taxon>
        <taxon>Pentapetalae</taxon>
        <taxon>asterids</taxon>
        <taxon>lamiids</taxon>
        <taxon>Solanales</taxon>
        <taxon>Solanaceae</taxon>
        <taxon>Solanoideae</taxon>
        <taxon>Solaneae</taxon>
        <taxon>Solanum</taxon>
    </lineage>
</organism>
<dbReference type="PANTHER" id="PTHR46890">
    <property type="entry name" value="NON-LTR RETROLELEMENT REVERSE TRANSCRIPTASE-LIKE PROTEIN-RELATED"/>
    <property type="match status" value="1"/>
</dbReference>
<dbReference type="InterPro" id="IPR000477">
    <property type="entry name" value="RT_dom"/>
</dbReference>
<evidence type="ECO:0000259" key="1">
    <source>
        <dbReference type="PROSITE" id="PS50878"/>
    </source>
</evidence>
<sequence length="278" mass="31946">MPTVKYSILINSGPVGFFSPTRGIRQGDPLSPFLFILAMEGLSCMLEKAKQRQWLEGFKVGTNSTTQMTLIFVVLKKSQALYLNLTLMIFEASSGLHINMSKSVIYPVNVVPNFIELANIMGESHKLHLVMWQKVTLSKHLGRLGIKDLAIHSKFMLMKWHSRFTQEEDAGLWKKVIVAKHGSNTQWCTKQFTLPYRTGLQKAINTLWDAFLKQTHFEAGNGNYIRFWLDKWTGDYTLKEAFPNIFNIARHPNYCIAQYRDGNSWKPEPKKKFARLGI</sequence>
<dbReference type="PANTHER" id="PTHR46890:SF46">
    <property type="entry name" value="REVERSE TRANSCRIPTASE DOMAIN-CONTAINING PROTEIN"/>
    <property type="match status" value="1"/>
</dbReference>
<dbReference type="Proteomes" id="UP000824120">
    <property type="component" value="Chromosome 1"/>
</dbReference>
<keyword evidence="3" id="KW-1185">Reference proteome</keyword>